<dbReference type="Pfam" id="PF00014">
    <property type="entry name" value="Kunitz_BPTI"/>
    <property type="match status" value="2"/>
</dbReference>
<dbReference type="SMART" id="SM00131">
    <property type="entry name" value="KU"/>
    <property type="match status" value="2"/>
</dbReference>
<feature type="domain" description="BPTI/Kunitz inhibitor" evidence="3">
    <location>
        <begin position="26"/>
        <end position="76"/>
    </location>
</feature>
<dbReference type="PANTHER" id="PTHR10083">
    <property type="entry name" value="KUNITZ-TYPE PROTEASE INHIBITOR-RELATED"/>
    <property type="match status" value="1"/>
</dbReference>
<proteinExistence type="predicted"/>
<feature type="chain" id="PRO_5008787423" description="BPTI/Kunitz inhibitor domain-containing protein" evidence="2">
    <location>
        <begin position="20"/>
        <end position="229"/>
    </location>
</feature>
<keyword evidence="2" id="KW-0732">Signal</keyword>
<evidence type="ECO:0000313" key="6">
    <source>
        <dbReference type="Proteomes" id="UP000014760"/>
    </source>
</evidence>
<dbReference type="OrthoDB" id="4473401at2759"/>
<reference evidence="5" key="3">
    <citation type="submission" date="2015-06" db="UniProtKB">
        <authorList>
            <consortium name="EnsemblMetazoa"/>
        </authorList>
    </citation>
    <scope>IDENTIFICATION</scope>
</reference>
<evidence type="ECO:0000313" key="5">
    <source>
        <dbReference type="EnsemblMetazoa" id="CapteP227921"/>
    </source>
</evidence>
<feature type="domain" description="BPTI/Kunitz inhibitor" evidence="3">
    <location>
        <begin position="81"/>
        <end position="131"/>
    </location>
</feature>
<sequence>MATAFVITAFALVVSIAYATEVPEYCSLPPETGNCRASIPMFHYNSSLRECVEFIYGGCPGNDNRFSTKEDCIRTCSPDVCLLPPEVGPCKAAIRLWFYNAQHRQCQQFSYGGCQGNQNRFRSQRLCESACAGINLPCALGSDFETVGYKAVHENYRDREFFSYDCGRRCRQRCTGHHPWGTCLSYSTRKRWYGCNCYLFDRFLSKNEFDYDTKGSARNRVCQDSGEVE</sequence>
<dbReference type="PROSITE" id="PS50279">
    <property type="entry name" value="BPTI_KUNITZ_2"/>
    <property type="match status" value="2"/>
</dbReference>
<dbReference type="SUPFAM" id="SSF57362">
    <property type="entry name" value="BPTI-like"/>
    <property type="match status" value="2"/>
</dbReference>
<dbReference type="MEROPS" id="I02.956"/>
<dbReference type="EnsemblMetazoa" id="CapteT227921">
    <property type="protein sequence ID" value="CapteP227921"/>
    <property type="gene ID" value="CapteG227921"/>
</dbReference>
<dbReference type="Proteomes" id="UP000014760">
    <property type="component" value="Unassembled WGS sequence"/>
</dbReference>
<reference evidence="4 6" key="2">
    <citation type="journal article" date="2013" name="Nature">
        <title>Insights into bilaterian evolution from three spiralian genomes.</title>
        <authorList>
            <person name="Simakov O."/>
            <person name="Marletaz F."/>
            <person name="Cho S.J."/>
            <person name="Edsinger-Gonzales E."/>
            <person name="Havlak P."/>
            <person name="Hellsten U."/>
            <person name="Kuo D.H."/>
            <person name="Larsson T."/>
            <person name="Lv J."/>
            <person name="Arendt D."/>
            <person name="Savage R."/>
            <person name="Osoegawa K."/>
            <person name="de Jong P."/>
            <person name="Grimwood J."/>
            <person name="Chapman J.A."/>
            <person name="Shapiro H."/>
            <person name="Aerts A."/>
            <person name="Otillar R.P."/>
            <person name="Terry A.Y."/>
            <person name="Boore J.L."/>
            <person name="Grigoriev I.V."/>
            <person name="Lindberg D.R."/>
            <person name="Seaver E.C."/>
            <person name="Weisblat D.A."/>
            <person name="Putnam N.H."/>
            <person name="Rokhsar D.S."/>
        </authorList>
    </citation>
    <scope>NUCLEOTIDE SEQUENCE</scope>
    <source>
        <strain evidence="4 6">I ESC-2004</strain>
    </source>
</reference>
<dbReference type="GO" id="GO:0005615">
    <property type="term" value="C:extracellular space"/>
    <property type="evidence" value="ECO:0007669"/>
    <property type="project" value="TreeGrafter"/>
</dbReference>
<dbReference type="CDD" id="cd00109">
    <property type="entry name" value="Kunitz-type"/>
    <property type="match status" value="1"/>
</dbReference>
<evidence type="ECO:0000259" key="3">
    <source>
        <dbReference type="PROSITE" id="PS50279"/>
    </source>
</evidence>
<dbReference type="PANTHER" id="PTHR10083:SF374">
    <property type="entry name" value="BPTI_KUNITZ INHIBITOR DOMAIN-CONTAINING PROTEIN"/>
    <property type="match status" value="1"/>
</dbReference>
<accession>R7TWC0</accession>
<organism evidence="4">
    <name type="scientific">Capitella teleta</name>
    <name type="common">Polychaete worm</name>
    <dbReference type="NCBI Taxonomy" id="283909"/>
    <lineage>
        <taxon>Eukaryota</taxon>
        <taxon>Metazoa</taxon>
        <taxon>Spiralia</taxon>
        <taxon>Lophotrochozoa</taxon>
        <taxon>Annelida</taxon>
        <taxon>Polychaeta</taxon>
        <taxon>Sedentaria</taxon>
        <taxon>Scolecida</taxon>
        <taxon>Capitellidae</taxon>
        <taxon>Capitella</taxon>
    </lineage>
</organism>
<reference evidence="6" key="1">
    <citation type="submission" date="2012-12" db="EMBL/GenBank/DDBJ databases">
        <authorList>
            <person name="Hellsten U."/>
            <person name="Grimwood J."/>
            <person name="Chapman J.A."/>
            <person name="Shapiro H."/>
            <person name="Aerts A."/>
            <person name="Otillar R.P."/>
            <person name="Terry A.Y."/>
            <person name="Boore J.L."/>
            <person name="Simakov O."/>
            <person name="Marletaz F."/>
            <person name="Cho S.-J."/>
            <person name="Edsinger-Gonzales E."/>
            <person name="Havlak P."/>
            <person name="Kuo D.-H."/>
            <person name="Larsson T."/>
            <person name="Lv J."/>
            <person name="Arendt D."/>
            <person name="Savage R."/>
            <person name="Osoegawa K."/>
            <person name="de Jong P."/>
            <person name="Lindberg D.R."/>
            <person name="Seaver E.C."/>
            <person name="Weisblat D.A."/>
            <person name="Putnam N.H."/>
            <person name="Grigoriev I.V."/>
            <person name="Rokhsar D.S."/>
        </authorList>
    </citation>
    <scope>NUCLEOTIDE SEQUENCE</scope>
    <source>
        <strain evidence="6">I ESC-2004</strain>
    </source>
</reference>
<dbReference type="AlphaFoldDB" id="R7TWC0"/>
<keyword evidence="6" id="KW-1185">Reference proteome</keyword>
<name>R7TWC0_CAPTE</name>
<feature type="signal peptide" evidence="2">
    <location>
        <begin position="1"/>
        <end position="19"/>
    </location>
</feature>
<dbReference type="InterPro" id="IPR036880">
    <property type="entry name" value="Kunitz_BPTI_sf"/>
</dbReference>
<keyword evidence="1" id="KW-1015">Disulfide bond</keyword>
<dbReference type="EMBL" id="AMQN01011915">
    <property type="status" value="NOT_ANNOTATED_CDS"/>
    <property type="molecule type" value="Genomic_DNA"/>
</dbReference>
<gene>
    <name evidence="4" type="ORF">CAPTEDRAFT_227921</name>
</gene>
<dbReference type="InterPro" id="IPR002223">
    <property type="entry name" value="Kunitz_BPTI"/>
</dbReference>
<evidence type="ECO:0000256" key="2">
    <source>
        <dbReference type="SAM" id="SignalP"/>
    </source>
</evidence>
<dbReference type="PRINTS" id="PR00759">
    <property type="entry name" value="BASICPTASE"/>
</dbReference>
<dbReference type="Gene3D" id="4.10.410.10">
    <property type="entry name" value="Pancreatic trypsin inhibitor Kunitz domain"/>
    <property type="match status" value="2"/>
</dbReference>
<dbReference type="FunFam" id="4.10.410.10:FF:000004">
    <property type="entry name" value="Tissue factor pathway inhibitor"/>
    <property type="match status" value="2"/>
</dbReference>
<dbReference type="InterPro" id="IPR020901">
    <property type="entry name" value="Prtase_inh_Kunz-CS"/>
</dbReference>
<evidence type="ECO:0000313" key="4">
    <source>
        <dbReference type="EMBL" id="ELT95275.1"/>
    </source>
</evidence>
<dbReference type="HOGENOM" id="CLU_1210791_0_0_1"/>
<dbReference type="GO" id="GO:0004867">
    <property type="term" value="F:serine-type endopeptidase inhibitor activity"/>
    <property type="evidence" value="ECO:0007669"/>
    <property type="project" value="InterPro"/>
</dbReference>
<protein>
    <recommendedName>
        <fullName evidence="3">BPTI/Kunitz inhibitor domain-containing protein</fullName>
    </recommendedName>
</protein>
<dbReference type="OMA" id="CESNCAR"/>
<dbReference type="PROSITE" id="PS00280">
    <property type="entry name" value="BPTI_KUNITZ_1"/>
    <property type="match status" value="2"/>
</dbReference>
<evidence type="ECO:0000256" key="1">
    <source>
        <dbReference type="ARBA" id="ARBA00023157"/>
    </source>
</evidence>
<dbReference type="EMBL" id="KB309179">
    <property type="protein sequence ID" value="ELT95275.1"/>
    <property type="molecule type" value="Genomic_DNA"/>
</dbReference>
<dbReference type="InterPro" id="IPR050098">
    <property type="entry name" value="TFPI/VKTCI-like"/>
</dbReference>